<comment type="caution">
    <text evidence="1">The sequence shown here is derived from an EMBL/GenBank/DDBJ whole genome shotgun (WGS) entry which is preliminary data.</text>
</comment>
<gene>
    <name evidence="1" type="ORF">BCF44_114239</name>
</gene>
<organism evidence="1 2">
    <name type="scientific">Kutzneria buriramensis</name>
    <dbReference type="NCBI Taxonomy" id="1045776"/>
    <lineage>
        <taxon>Bacteria</taxon>
        <taxon>Bacillati</taxon>
        <taxon>Actinomycetota</taxon>
        <taxon>Actinomycetes</taxon>
        <taxon>Pseudonocardiales</taxon>
        <taxon>Pseudonocardiaceae</taxon>
        <taxon>Kutzneria</taxon>
    </lineage>
</organism>
<dbReference type="AlphaFoldDB" id="A0A3E0H5S7"/>
<dbReference type="PANTHER" id="PTHR21174:SF0">
    <property type="entry name" value="HD PHOSPHOHYDROLASE FAMILY PROTEIN-RELATED"/>
    <property type="match status" value="1"/>
</dbReference>
<proteinExistence type="predicted"/>
<name>A0A3E0H5S7_9PSEU</name>
<dbReference type="Proteomes" id="UP000256269">
    <property type="component" value="Unassembled WGS sequence"/>
</dbReference>
<reference evidence="1 2" key="1">
    <citation type="submission" date="2018-08" db="EMBL/GenBank/DDBJ databases">
        <title>Genomic Encyclopedia of Archaeal and Bacterial Type Strains, Phase II (KMG-II): from individual species to whole genera.</title>
        <authorList>
            <person name="Goeker M."/>
        </authorList>
    </citation>
    <scope>NUCLEOTIDE SEQUENCE [LARGE SCALE GENOMIC DNA]</scope>
    <source>
        <strain evidence="1 2">DSM 45791</strain>
    </source>
</reference>
<evidence type="ECO:0000313" key="1">
    <source>
        <dbReference type="EMBL" id="REH38214.1"/>
    </source>
</evidence>
<dbReference type="RefSeq" id="WP_246015997.1">
    <property type="nucleotide sequence ID" value="NZ_CP144375.1"/>
</dbReference>
<dbReference type="EMBL" id="QUNO01000014">
    <property type="protein sequence ID" value="REH38214.1"/>
    <property type="molecule type" value="Genomic_DNA"/>
</dbReference>
<protein>
    <submittedName>
        <fullName evidence="1">Uncharacterized protein</fullName>
    </submittedName>
</protein>
<accession>A0A3E0H5S7</accession>
<dbReference type="InterPro" id="IPR009218">
    <property type="entry name" value="HD_phosphohydro"/>
</dbReference>
<dbReference type="PANTHER" id="PTHR21174">
    <property type="match status" value="1"/>
</dbReference>
<evidence type="ECO:0000313" key="2">
    <source>
        <dbReference type="Proteomes" id="UP000256269"/>
    </source>
</evidence>
<sequence>MRHEYSAVPDDVWLIRRSEVLQFFLDRERIFLTSTGRDRWESSARRNIARELGTLR</sequence>
<keyword evidence="2" id="KW-1185">Reference proteome</keyword>